<evidence type="ECO:0000313" key="3">
    <source>
        <dbReference type="EMBL" id="MEQ2159956.1"/>
    </source>
</evidence>
<sequence length="107" mass="12546">MVLVKVLHSVLFLWMGDAEHLKFNTHIAMQKYTYSFNFTFVYISTINLNVHIILCDRAKRNQHIIEVEEMLKGFQVFCSLSLVFYKDYPAFSYTHLPSDSDQLPCSC</sequence>
<dbReference type="EMBL" id="JAHRIO010003978">
    <property type="protein sequence ID" value="MEQ2159956.1"/>
    <property type="molecule type" value="Genomic_DNA"/>
</dbReference>
<evidence type="ECO:0000313" key="4">
    <source>
        <dbReference type="Proteomes" id="UP001476798"/>
    </source>
</evidence>
<feature type="signal peptide" evidence="2">
    <location>
        <begin position="1"/>
        <end position="18"/>
    </location>
</feature>
<keyword evidence="1" id="KW-0472">Membrane</keyword>
<keyword evidence="2" id="KW-0732">Signal</keyword>
<organism evidence="3 4">
    <name type="scientific">Goodea atripinnis</name>
    <dbReference type="NCBI Taxonomy" id="208336"/>
    <lineage>
        <taxon>Eukaryota</taxon>
        <taxon>Metazoa</taxon>
        <taxon>Chordata</taxon>
        <taxon>Craniata</taxon>
        <taxon>Vertebrata</taxon>
        <taxon>Euteleostomi</taxon>
        <taxon>Actinopterygii</taxon>
        <taxon>Neopterygii</taxon>
        <taxon>Teleostei</taxon>
        <taxon>Neoteleostei</taxon>
        <taxon>Acanthomorphata</taxon>
        <taxon>Ovalentaria</taxon>
        <taxon>Atherinomorphae</taxon>
        <taxon>Cyprinodontiformes</taxon>
        <taxon>Goodeidae</taxon>
        <taxon>Goodea</taxon>
    </lineage>
</organism>
<name>A0ABV0MLY6_9TELE</name>
<keyword evidence="1" id="KW-1133">Transmembrane helix</keyword>
<comment type="caution">
    <text evidence="3">The sequence shown here is derived from an EMBL/GenBank/DDBJ whole genome shotgun (WGS) entry which is preliminary data.</text>
</comment>
<feature type="transmembrane region" description="Helical" evidence="1">
    <location>
        <begin position="34"/>
        <end position="54"/>
    </location>
</feature>
<evidence type="ECO:0000256" key="1">
    <source>
        <dbReference type="SAM" id="Phobius"/>
    </source>
</evidence>
<proteinExistence type="predicted"/>
<evidence type="ECO:0008006" key="5">
    <source>
        <dbReference type="Google" id="ProtNLM"/>
    </source>
</evidence>
<accession>A0ABV0MLY6</accession>
<keyword evidence="1" id="KW-0812">Transmembrane</keyword>
<feature type="chain" id="PRO_5047300476" description="Secreted protein" evidence="2">
    <location>
        <begin position="19"/>
        <end position="107"/>
    </location>
</feature>
<keyword evidence="4" id="KW-1185">Reference proteome</keyword>
<dbReference type="Proteomes" id="UP001476798">
    <property type="component" value="Unassembled WGS sequence"/>
</dbReference>
<evidence type="ECO:0000256" key="2">
    <source>
        <dbReference type="SAM" id="SignalP"/>
    </source>
</evidence>
<gene>
    <name evidence="3" type="ORF">GOODEAATRI_028536</name>
</gene>
<reference evidence="3 4" key="1">
    <citation type="submission" date="2021-06" db="EMBL/GenBank/DDBJ databases">
        <authorList>
            <person name="Palmer J.M."/>
        </authorList>
    </citation>
    <scope>NUCLEOTIDE SEQUENCE [LARGE SCALE GENOMIC DNA]</scope>
    <source>
        <strain evidence="3 4">GA_2019</strain>
        <tissue evidence="3">Muscle</tissue>
    </source>
</reference>
<protein>
    <recommendedName>
        <fullName evidence="5">Secreted protein</fullName>
    </recommendedName>
</protein>